<comment type="similarity">
    <text evidence="1">Belongs to the ComF/GntX family.</text>
</comment>
<comment type="caution">
    <text evidence="2">The sequence shown here is derived from an EMBL/GenBank/DDBJ whole genome shotgun (WGS) entry which is preliminary data.</text>
</comment>
<dbReference type="RefSeq" id="WP_039635259.1">
    <property type="nucleotide sequence ID" value="NZ_AYSO01000019.1"/>
</dbReference>
<keyword evidence="3" id="KW-1185">Reference proteome</keyword>
<dbReference type="Proteomes" id="UP000031366">
    <property type="component" value="Unassembled WGS sequence"/>
</dbReference>
<evidence type="ECO:0000256" key="1">
    <source>
        <dbReference type="ARBA" id="ARBA00008007"/>
    </source>
</evidence>
<evidence type="ECO:0000313" key="2">
    <source>
        <dbReference type="EMBL" id="KIE45577.1"/>
    </source>
</evidence>
<dbReference type="PANTHER" id="PTHR47505:SF1">
    <property type="entry name" value="DNA UTILIZATION PROTEIN YHGH"/>
    <property type="match status" value="1"/>
</dbReference>
<dbReference type="Gene3D" id="3.40.50.2020">
    <property type="match status" value="1"/>
</dbReference>
<dbReference type="CDD" id="cd06223">
    <property type="entry name" value="PRTases_typeI"/>
    <property type="match status" value="1"/>
</dbReference>
<evidence type="ECO:0000313" key="3">
    <source>
        <dbReference type="Proteomes" id="UP000031366"/>
    </source>
</evidence>
<dbReference type="InterPro" id="IPR029057">
    <property type="entry name" value="PRTase-like"/>
</dbReference>
<dbReference type="STRING" id="29341.RSJ17_20905"/>
<organism evidence="2 3">
    <name type="scientific">Clostridium argentinense CDC 2741</name>
    <dbReference type="NCBI Taxonomy" id="1418104"/>
    <lineage>
        <taxon>Bacteria</taxon>
        <taxon>Bacillati</taxon>
        <taxon>Bacillota</taxon>
        <taxon>Clostridia</taxon>
        <taxon>Eubacteriales</taxon>
        <taxon>Clostridiaceae</taxon>
        <taxon>Clostridium</taxon>
    </lineage>
</organism>
<gene>
    <name evidence="2" type="ORF">U732_2668</name>
</gene>
<sequence length="225" mass="25915">MGRRIFKILKYLIHCISLVIYPTKEQCIICKSYTKDKIICNSCESKIKFINKSYYIIKENKRYKCYIIAKHDDIIKKLVLSLKYFNNYLAAELLGNYMGDLIEKEALKVDIITFVPISKNVRRKRGYNQAKLLAQVASSKINKPCLDLLEKVKETKDQIGLDKEERWSNVCDCFKFNEKFCIKGKNILLIDDVITTGATAVNCVKLLKKFGAGRVYILTASKSVV</sequence>
<dbReference type="InterPro" id="IPR051910">
    <property type="entry name" value="ComF/GntX_DNA_util-trans"/>
</dbReference>
<reference evidence="2 3" key="1">
    <citation type="journal article" date="2015" name="Infect. Genet. Evol.">
        <title>Genomic sequences of six botulinum neurotoxin-producing strains representing three clostridial species illustrate the mobility and diversity of botulinum neurotoxin genes.</title>
        <authorList>
            <person name="Smith T.J."/>
            <person name="Hill K.K."/>
            <person name="Xie G."/>
            <person name="Foley B.T."/>
            <person name="Williamson C.H."/>
            <person name="Foster J.T."/>
            <person name="Johnson S.L."/>
            <person name="Chertkov O."/>
            <person name="Teshima H."/>
            <person name="Gibbons H.S."/>
            <person name="Johnsky L.A."/>
            <person name="Karavis M.A."/>
            <person name="Smith L.A."/>
        </authorList>
    </citation>
    <scope>NUCLEOTIDE SEQUENCE [LARGE SCALE GENOMIC DNA]</scope>
    <source>
        <strain evidence="2 3">CDC 2741</strain>
    </source>
</reference>
<protein>
    <submittedName>
        <fullName evidence="2">Phosphoribosyl transferase domain protein</fullName>
    </submittedName>
</protein>
<dbReference type="SUPFAM" id="SSF53271">
    <property type="entry name" value="PRTase-like"/>
    <property type="match status" value="1"/>
</dbReference>
<dbReference type="PANTHER" id="PTHR47505">
    <property type="entry name" value="DNA UTILIZATION PROTEIN YHGH"/>
    <property type="match status" value="1"/>
</dbReference>
<dbReference type="GO" id="GO:0016740">
    <property type="term" value="F:transferase activity"/>
    <property type="evidence" value="ECO:0007669"/>
    <property type="project" value="UniProtKB-KW"/>
</dbReference>
<name>A0A0C1QX48_9CLOT</name>
<proteinExistence type="inferred from homology"/>
<dbReference type="OrthoDB" id="9779910at2"/>
<accession>A0A0C1QX48</accession>
<dbReference type="InterPro" id="IPR000836">
    <property type="entry name" value="PRTase_dom"/>
</dbReference>
<keyword evidence="2" id="KW-0808">Transferase</keyword>
<dbReference type="EMBL" id="AYSO01000019">
    <property type="protein sequence ID" value="KIE45577.1"/>
    <property type="molecule type" value="Genomic_DNA"/>
</dbReference>
<dbReference type="AlphaFoldDB" id="A0A0C1QX48"/>